<dbReference type="AlphaFoldDB" id="A0A1I8G9T8"/>
<sequence length="648" mass="72129">MHEYRITNIIASQRQGAHEEATKLHYQLRGDLILPHDYMDFVRAIRDKLKGGKRHDGIHCKTEGPRRFRRLRSQSSTGSTDARKIFEAAASSSSGVVVAEISGDSTSSTIPQDRKLDLTACVSDREQGGITGPKHTQRCFEIIYCMLFSRSSADHLLRPALTSAIVDLLLRQQVSLPEMVPSVEAAGDLTGSQLKSANEVYKVESLEKRTPSSMTQLTIYSGMINTCCHQLSSNINNSTNNAPQELPTSITTSNLATTTVTEYDRLEVRATTQATGDSTSSQFEIRQGRPYRRSDVGFQRHCQPSPAAAGSATTMTATRTVTVTPTSSTSAASVSSASESESCSSTSAGSQLSDSCRPRSCSTEQQSQSNRRRADSGTSFRMRDDEDYDEAAAGSDGENRRRRQKSKTRRSSSQHLRRQQQKERRRRAGRESRLSRGSRVSRQTFMEDEDDGAGSPTSRDDRRGSRDLLRRQSELSMPRASEPVGSRDSSLRRRRDSRPNAGRKSRHRSSRRNSDRDSPSETGSLSPAREETGVMPAQSYQQPPMQQPPPDQYAYPNQQQMPQQQQVPLPRAWRAFSESSSGSSDEEEEEECHLCELADMRGAVWRMSGAAMVDPYQQGSIQRTMAPVPPPPAKKRRRRHRKRQSKAG</sequence>
<feature type="region of interest" description="Disordered" evidence="1">
    <location>
        <begin position="270"/>
        <end position="591"/>
    </location>
</feature>
<feature type="compositionally biased region" description="Low complexity" evidence="1">
    <location>
        <begin position="305"/>
        <end position="350"/>
    </location>
</feature>
<feature type="compositionally biased region" description="Basic residues" evidence="1">
    <location>
        <begin position="400"/>
        <end position="428"/>
    </location>
</feature>
<proteinExistence type="predicted"/>
<feature type="compositionally biased region" description="Polar residues" evidence="1">
    <location>
        <begin position="270"/>
        <end position="284"/>
    </location>
</feature>
<feature type="compositionally biased region" description="Basic and acidic residues" evidence="1">
    <location>
        <begin position="458"/>
        <end position="473"/>
    </location>
</feature>
<organism evidence="2 3">
    <name type="scientific">Macrostomum lignano</name>
    <dbReference type="NCBI Taxonomy" id="282301"/>
    <lineage>
        <taxon>Eukaryota</taxon>
        <taxon>Metazoa</taxon>
        <taxon>Spiralia</taxon>
        <taxon>Lophotrochozoa</taxon>
        <taxon>Platyhelminthes</taxon>
        <taxon>Rhabditophora</taxon>
        <taxon>Macrostomorpha</taxon>
        <taxon>Macrostomida</taxon>
        <taxon>Macrostomidae</taxon>
        <taxon>Macrostomum</taxon>
    </lineage>
</organism>
<protein>
    <submittedName>
        <fullName evidence="3">Bromo domain-containing protein</fullName>
    </submittedName>
</protein>
<keyword evidence="2" id="KW-1185">Reference proteome</keyword>
<evidence type="ECO:0000313" key="3">
    <source>
        <dbReference type="WBParaSite" id="maker-uti_cns_0001145-snap-gene-0.25-mRNA-1"/>
    </source>
</evidence>
<dbReference type="WBParaSite" id="maker-uti_cns_0001145-snap-gene-0.25-mRNA-1">
    <property type="protein sequence ID" value="maker-uti_cns_0001145-snap-gene-0.25-mRNA-1"/>
    <property type="gene ID" value="maker-uti_cns_0001145-snap-gene-0.25"/>
</dbReference>
<feature type="compositionally biased region" description="Low complexity" evidence="1">
    <location>
        <begin position="552"/>
        <end position="570"/>
    </location>
</feature>
<accession>A0A1I8G9T8</accession>
<feature type="compositionally biased region" description="Basic residues" evidence="1">
    <location>
        <begin position="633"/>
        <end position="648"/>
    </location>
</feature>
<name>A0A1I8G9T8_9PLAT</name>
<feature type="compositionally biased region" description="Basic residues" evidence="1">
    <location>
        <begin position="492"/>
        <end position="511"/>
    </location>
</feature>
<dbReference type="Proteomes" id="UP000095280">
    <property type="component" value="Unplaced"/>
</dbReference>
<feature type="region of interest" description="Disordered" evidence="1">
    <location>
        <begin position="616"/>
        <end position="648"/>
    </location>
</feature>
<feature type="compositionally biased region" description="Polar residues" evidence="1">
    <location>
        <begin position="360"/>
        <end position="369"/>
    </location>
</feature>
<evidence type="ECO:0000256" key="1">
    <source>
        <dbReference type="SAM" id="MobiDB-lite"/>
    </source>
</evidence>
<evidence type="ECO:0000313" key="2">
    <source>
        <dbReference type="Proteomes" id="UP000095280"/>
    </source>
</evidence>
<reference evidence="3" key="1">
    <citation type="submission" date="2016-11" db="UniProtKB">
        <authorList>
            <consortium name="WormBaseParasite"/>
        </authorList>
    </citation>
    <scope>IDENTIFICATION</scope>
</reference>